<dbReference type="Gene3D" id="1.20.1220.20">
    <property type="entry name" value="Uncharcterised protein PF01724"/>
    <property type="match status" value="1"/>
</dbReference>
<reference evidence="1 2" key="1">
    <citation type="journal article" date="2011" name="Front. Microbiol.">
        <title>Two Strains of Crocosphaera watsonii with Highly Conserved Genomes are Distinguished by Strain-Specific Features.</title>
        <authorList>
            <person name="Bench S.R."/>
            <person name="Ilikchyan I.N."/>
            <person name="Tripp H.J."/>
            <person name="Zehr J.P."/>
        </authorList>
    </citation>
    <scope>NUCLEOTIDE SEQUENCE [LARGE SCALE GENOMIC DNA]</scope>
    <source>
        <strain evidence="1 2">WH 0003</strain>
    </source>
</reference>
<name>G5JCZ2_CROWT</name>
<organism evidence="1 2">
    <name type="scientific">Crocosphaera watsonii WH 0003</name>
    <dbReference type="NCBI Taxonomy" id="423471"/>
    <lineage>
        <taxon>Bacteria</taxon>
        <taxon>Bacillati</taxon>
        <taxon>Cyanobacteriota</taxon>
        <taxon>Cyanophyceae</taxon>
        <taxon>Oscillatoriophycideae</taxon>
        <taxon>Chroococcales</taxon>
        <taxon>Aphanothecaceae</taxon>
        <taxon>Crocosphaera</taxon>
    </lineage>
</organism>
<dbReference type="PATRIC" id="fig|423471.3.peg.4944"/>
<dbReference type="PANTHER" id="PTHR34235">
    <property type="entry name" value="SLR1203 PROTEIN-RELATED"/>
    <property type="match status" value="1"/>
</dbReference>
<dbReference type="PANTHER" id="PTHR34235:SF3">
    <property type="entry name" value="SLR1203 PROTEIN"/>
    <property type="match status" value="1"/>
</dbReference>
<dbReference type="Proteomes" id="UP000003477">
    <property type="component" value="Unassembled WGS sequence"/>
</dbReference>
<dbReference type="AlphaFoldDB" id="G5JCZ2"/>
<dbReference type="EMBL" id="AESD01000815">
    <property type="protein sequence ID" value="EHJ09936.1"/>
    <property type="molecule type" value="Genomic_DNA"/>
</dbReference>
<protein>
    <recommendedName>
        <fullName evidence="3">DUF29 domain-containing protein</fullName>
    </recommendedName>
</protein>
<evidence type="ECO:0000313" key="1">
    <source>
        <dbReference type="EMBL" id="EHJ09936.1"/>
    </source>
</evidence>
<comment type="caution">
    <text evidence="1">The sequence shown here is derived from an EMBL/GenBank/DDBJ whole genome shotgun (WGS) entry which is preliminary data.</text>
</comment>
<evidence type="ECO:0008006" key="3">
    <source>
        <dbReference type="Google" id="ProtNLM"/>
    </source>
</evidence>
<dbReference type="GeneID" id="88768613"/>
<dbReference type="Pfam" id="PF01724">
    <property type="entry name" value="DUF29"/>
    <property type="match status" value="1"/>
</dbReference>
<proteinExistence type="predicted"/>
<evidence type="ECO:0000313" key="2">
    <source>
        <dbReference type="Proteomes" id="UP000003477"/>
    </source>
</evidence>
<accession>G5JCZ2</accession>
<sequence>MKTNLYNTDFALWLEKQAIALKNRDINSLDWDNLVEEIESLGNRDKREINSLSYRLLSHLLFYCYWTDHRELYLNGWQTEIDNFRNDLLALLESKTYYNYFLNQLETNYDKALKMAKKKVERSKLYTLPSFPQNCPFTIEQILDEDFYEV</sequence>
<dbReference type="RefSeq" id="WP_007313057.1">
    <property type="nucleotide sequence ID" value="NZ_AESD01000815.1"/>
</dbReference>
<gene>
    <name evidence="1" type="ORF">CWATWH0003_5291</name>
</gene>
<dbReference type="InterPro" id="IPR002636">
    <property type="entry name" value="DUF29"/>
</dbReference>